<dbReference type="AlphaFoldDB" id="A0A7R8UZ81"/>
<dbReference type="OrthoDB" id="193931at2759"/>
<evidence type="ECO:0000313" key="3">
    <source>
        <dbReference type="Proteomes" id="UP000594454"/>
    </source>
</evidence>
<feature type="region of interest" description="Disordered" evidence="1">
    <location>
        <begin position="301"/>
        <end position="321"/>
    </location>
</feature>
<dbReference type="InParanoid" id="A0A7R8UZ81"/>
<dbReference type="Proteomes" id="UP000594454">
    <property type="component" value="Chromosome 4"/>
</dbReference>
<name>A0A7R8UZ81_HERIL</name>
<evidence type="ECO:0000313" key="2">
    <source>
        <dbReference type="EMBL" id="CAD7089216.1"/>
    </source>
</evidence>
<feature type="compositionally biased region" description="Polar residues" evidence="1">
    <location>
        <begin position="218"/>
        <end position="239"/>
    </location>
</feature>
<protein>
    <submittedName>
        <fullName evidence="2">Uncharacterized protein</fullName>
    </submittedName>
</protein>
<feature type="region of interest" description="Disordered" evidence="1">
    <location>
        <begin position="215"/>
        <end position="284"/>
    </location>
</feature>
<accession>A0A7R8UZ81</accession>
<keyword evidence="3" id="KW-1185">Reference proteome</keyword>
<feature type="region of interest" description="Disordered" evidence="1">
    <location>
        <begin position="119"/>
        <end position="157"/>
    </location>
</feature>
<feature type="compositionally biased region" description="Basic and acidic residues" evidence="1">
    <location>
        <begin position="304"/>
        <end position="318"/>
    </location>
</feature>
<sequence>MYEVAPVATESSNPFEAKSNICALPIVKEIMGQITSNHQQATPVSRHHSERKSKIYYRHSAVQPLRKEDLAILRDPIKNASIYRGSTRESSIRRVKDSSMPNGRPVTISEMNAYNIEKNDTSSVKSSNREILKSDADPTASTGSTTTKTATGTTAASKRSTLPNEFYNTVGDGYHKTDNCYYRSPDGGYHKLPSDSYHKMSEGCYVKTGDGSFRRLETASTNPNGSDSHSQNSGQTKVKSQVMKFLKRSKSHTPATLKELQKEKENRSNNSGATGGTSGAGEKNRKVVVTMMENGGLPIVATSKADRSSKHTRDKDGSSGRNKVISTLYIISLMDGKIGF</sequence>
<dbReference type="EMBL" id="LR899012">
    <property type="protein sequence ID" value="CAD7089216.1"/>
    <property type="molecule type" value="Genomic_DNA"/>
</dbReference>
<feature type="compositionally biased region" description="Basic and acidic residues" evidence="1">
    <location>
        <begin position="127"/>
        <end position="136"/>
    </location>
</feature>
<reference evidence="2 3" key="1">
    <citation type="submission" date="2020-11" db="EMBL/GenBank/DDBJ databases">
        <authorList>
            <person name="Wallbank WR R."/>
            <person name="Pardo Diaz C."/>
            <person name="Kozak K."/>
            <person name="Martin S."/>
            <person name="Jiggins C."/>
            <person name="Moest M."/>
            <person name="Warren A I."/>
            <person name="Generalovic N T."/>
            <person name="Byers J.R.P. K."/>
            <person name="Montejo-Kovacevich G."/>
            <person name="Yen C E."/>
        </authorList>
    </citation>
    <scope>NUCLEOTIDE SEQUENCE [LARGE SCALE GENOMIC DNA]</scope>
</reference>
<organism evidence="2 3">
    <name type="scientific">Hermetia illucens</name>
    <name type="common">Black soldier fly</name>
    <dbReference type="NCBI Taxonomy" id="343691"/>
    <lineage>
        <taxon>Eukaryota</taxon>
        <taxon>Metazoa</taxon>
        <taxon>Ecdysozoa</taxon>
        <taxon>Arthropoda</taxon>
        <taxon>Hexapoda</taxon>
        <taxon>Insecta</taxon>
        <taxon>Pterygota</taxon>
        <taxon>Neoptera</taxon>
        <taxon>Endopterygota</taxon>
        <taxon>Diptera</taxon>
        <taxon>Brachycera</taxon>
        <taxon>Stratiomyomorpha</taxon>
        <taxon>Stratiomyidae</taxon>
        <taxon>Hermetiinae</taxon>
        <taxon>Hermetia</taxon>
    </lineage>
</organism>
<feature type="compositionally biased region" description="Low complexity" evidence="1">
    <location>
        <begin position="139"/>
        <end position="157"/>
    </location>
</feature>
<proteinExistence type="predicted"/>
<evidence type="ECO:0000256" key="1">
    <source>
        <dbReference type="SAM" id="MobiDB-lite"/>
    </source>
</evidence>
<gene>
    <name evidence="2" type="ORF">HERILL_LOCUS11784</name>
</gene>